<evidence type="ECO:0000256" key="3">
    <source>
        <dbReference type="SAM" id="MobiDB-lite"/>
    </source>
</evidence>
<reference evidence="5" key="1">
    <citation type="submission" date="2022-10" db="EMBL/GenBank/DDBJ databases">
        <title>Luteolibacter sp. GHJ8, whole genome shotgun sequencing project.</title>
        <authorList>
            <person name="Zhao G."/>
            <person name="Shen L."/>
        </authorList>
    </citation>
    <scope>NUCLEOTIDE SEQUENCE</scope>
    <source>
        <strain evidence="5">GHJ8</strain>
    </source>
</reference>
<comment type="similarity">
    <text evidence="1 2">Belongs to the small heat shock protein (HSP20) family.</text>
</comment>
<keyword evidence="6" id="KW-1185">Reference proteome</keyword>
<organism evidence="5 6">
    <name type="scientific">Luteolibacter rhizosphaerae</name>
    <dbReference type="NCBI Taxonomy" id="2989719"/>
    <lineage>
        <taxon>Bacteria</taxon>
        <taxon>Pseudomonadati</taxon>
        <taxon>Verrucomicrobiota</taxon>
        <taxon>Verrucomicrobiia</taxon>
        <taxon>Verrucomicrobiales</taxon>
        <taxon>Verrucomicrobiaceae</taxon>
        <taxon>Luteolibacter</taxon>
    </lineage>
</organism>
<dbReference type="CDD" id="cd06464">
    <property type="entry name" value="ACD_sHsps-like"/>
    <property type="match status" value="1"/>
</dbReference>
<dbReference type="Pfam" id="PF00011">
    <property type="entry name" value="HSP20"/>
    <property type="match status" value="1"/>
</dbReference>
<evidence type="ECO:0000256" key="1">
    <source>
        <dbReference type="PROSITE-ProRule" id="PRU00285"/>
    </source>
</evidence>
<accession>A0ABT3FZG3</accession>
<evidence type="ECO:0000259" key="4">
    <source>
        <dbReference type="PROSITE" id="PS01031"/>
    </source>
</evidence>
<comment type="caution">
    <text evidence="5">The sequence shown here is derived from an EMBL/GenBank/DDBJ whole genome shotgun (WGS) entry which is preliminary data.</text>
</comment>
<evidence type="ECO:0000313" key="6">
    <source>
        <dbReference type="Proteomes" id="UP001165653"/>
    </source>
</evidence>
<protein>
    <submittedName>
        <fullName evidence="5">Hsp20/alpha crystallin family protein</fullName>
    </submittedName>
</protein>
<dbReference type="EMBL" id="JAPDDR010000002">
    <property type="protein sequence ID" value="MCW1912981.1"/>
    <property type="molecule type" value="Genomic_DNA"/>
</dbReference>
<dbReference type="InterPro" id="IPR031107">
    <property type="entry name" value="Small_HSP"/>
</dbReference>
<proteinExistence type="inferred from homology"/>
<feature type="domain" description="SHSP" evidence="4">
    <location>
        <begin position="23"/>
        <end position="135"/>
    </location>
</feature>
<gene>
    <name evidence="5" type="ORF">OJ996_05330</name>
</gene>
<feature type="compositionally biased region" description="Polar residues" evidence="3">
    <location>
        <begin position="12"/>
        <end position="23"/>
    </location>
</feature>
<sequence>MHGRLSSILGRSPQNGTSNQGETAASPDWSPVVDIAENDGGYLLKVEIPGVREDAVSVRLEGRSLTVQGERKPELGNDVRYLRMERAYGTFSRVFQLPENVNSESVEARFKYGVLQIHIAKSEASKPRVIEIKGET</sequence>
<name>A0ABT3FZG3_9BACT</name>
<dbReference type="Gene3D" id="2.60.40.790">
    <property type="match status" value="1"/>
</dbReference>
<feature type="region of interest" description="Disordered" evidence="3">
    <location>
        <begin position="1"/>
        <end position="31"/>
    </location>
</feature>
<evidence type="ECO:0000313" key="5">
    <source>
        <dbReference type="EMBL" id="MCW1912981.1"/>
    </source>
</evidence>
<dbReference type="InterPro" id="IPR008978">
    <property type="entry name" value="HSP20-like_chaperone"/>
</dbReference>
<evidence type="ECO:0000256" key="2">
    <source>
        <dbReference type="RuleBase" id="RU003616"/>
    </source>
</evidence>
<dbReference type="SUPFAM" id="SSF49764">
    <property type="entry name" value="HSP20-like chaperones"/>
    <property type="match status" value="1"/>
</dbReference>
<dbReference type="PROSITE" id="PS01031">
    <property type="entry name" value="SHSP"/>
    <property type="match status" value="1"/>
</dbReference>
<dbReference type="PANTHER" id="PTHR11527">
    <property type="entry name" value="HEAT-SHOCK PROTEIN 20 FAMILY MEMBER"/>
    <property type="match status" value="1"/>
</dbReference>
<dbReference type="Proteomes" id="UP001165653">
    <property type="component" value="Unassembled WGS sequence"/>
</dbReference>
<dbReference type="InterPro" id="IPR002068">
    <property type="entry name" value="A-crystallin/Hsp20_dom"/>
</dbReference>